<keyword evidence="3" id="KW-0862">Zinc</keyword>
<dbReference type="Proteomes" id="UP000053259">
    <property type="component" value="Unassembled WGS sequence"/>
</dbReference>
<evidence type="ECO:0000313" key="6">
    <source>
        <dbReference type="EMBL" id="KIW01841.1"/>
    </source>
</evidence>
<dbReference type="PROSITE" id="PS51891">
    <property type="entry name" value="CENP_V_GFA"/>
    <property type="match status" value="1"/>
</dbReference>
<dbReference type="HOGENOM" id="CLU_055491_3_6_1"/>
<dbReference type="Gene3D" id="3.90.1590.10">
    <property type="entry name" value="glutathione-dependent formaldehyde- activating enzyme (gfa)"/>
    <property type="match status" value="1"/>
</dbReference>
<accession>A0A0D1XHW1</accession>
<dbReference type="InParanoid" id="A0A0D1XHW1"/>
<proteinExistence type="inferred from homology"/>
<dbReference type="PANTHER" id="PTHR33337:SF30">
    <property type="entry name" value="DUF636 DOMAIN PROTEIN (AFU_ORTHOLOGUE AFUA_1G03180)"/>
    <property type="match status" value="1"/>
</dbReference>
<organism evidence="6 7">
    <name type="scientific">Verruconis gallopava</name>
    <dbReference type="NCBI Taxonomy" id="253628"/>
    <lineage>
        <taxon>Eukaryota</taxon>
        <taxon>Fungi</taxon>
        <taxon>Dikarya</taxon>
        <taxon>Ascomycota</taxon>
        <taxon>Pezizomycotina</taxon>
        <taxon>Dothideomycetes</taxon>
        <taxon>Pleosporomycetidae</taxon>
        <taxon>Venturiales</taxon>
        <taxon>Sympoventuriaceae</taxon>
        <taxon>Verruconis</taxon>
    </lineage>
</organism>
<dbReference type="AlphaFoldDB" id="A0A0D1XHW1"/>
<evidence type="ECO:0000259" key="5">
    <source>
        <dbReference type="PROSITE" id="PS51891"/>
    </source>
</evidence>
<gene>
    <name evidence="6" type="ORF">PV09_06691</name>
</gene>
<evidence type="ECO:0000256" key="3">
    <source>
        <dbReference type="ARBA" id="ARBA00022833"/>
    </source>
</evidence>
<sequence>MPSGSCSCGKIKVSVEGEPVAQGLCHCLDCRKVSGSAFTVNAVVKAEHFHVTGTPKAWHKVADSGNKIVNYFCGDCGSPVYGRGSFGDNYVVRMGLMDHDGLEGAKPSVECFSERRLTWISPCEGANSLVGMGNAHSKVAESKA</sequence>
<dbReference type="PANTHER" id="PTHR33337">
    <property type="entry name" value="GFA DOMAIN-CONTAINING PROTEIN"/>
    <property type="match status" value="1"/>
</dbReference>
<dbReference type="STRING" id="253628.A0A0D1XHW1"/>
<evidence type="ECO:0000256" key="4">
    <source>
        <dbReference type="ARBA" id="ARBA00023239"/>
    </source>
</evidence>
<protein>
    <recommendedName>
        <fullName evidence="5">CENP-V/GFA domain-containing protein</fullName>
    </recommendedName>
</protein>
<dbReference type="VEuPathDB" id="FungiDB:PV09_06691"/>
<dbReference type="EMBL" id="KN847552">
    <property type="protein sequence ID" value="KIW01841.1"/>
    <property type="molecule type" value="Genomic_DNA"/>
</dbReference>
<dbReference type="InterPro" id="IPR011057">
    <property type="entry name" value="Mss4-like_sf"/>
</dbReference>
<dbReference type="Pfam" id="PF04828">
    <property type="entry name" value="GFA"/>
    <property type="match status" value="1"/>
</dbReference>
<dbReference type="GO" id="GO:0046872">
    <property type="term" value="F:metal ion binding"/>
    <property type="evidence" value="ECO:0007669"/>
    <property type="project" value="UniProtKB-KW"/>
</dbReference>
<dbReference type="SUPFAM" id="SSF51316">
    <property type="entry name" value="Mss4-like"/>
    <property type="match status" value="1"/>
</dbReference>
<keyword evidence="2" id="KW-0479">Metal-binding</keyword>
<evidence type="ECO:0000256" key="1">
    <source>
        <dbReference type="ARBA" id="ARBA00005495"/>
    </source>
</evidence>
<dbReference type="InterPro" id="IPR006913">
    <property type="entry name" value="CENP-V/GFA"/>
</dbReference>
<dbReference type="GO" id="GO:0016846">
    <property type="term" value="F:carbon-sulfur lyase activity"/>
    <property type="evidence" value="ECO:0007669"/>
    <property type="project" value="InterPro"/>
</dbReference>
<dbReference type="RefSeq" id="XP_016211710.1">
    <property type="nucleotide sequence ID" value="XM_016360371.1"/>
</dbReference>
<keyword evidence="4" id="KW-0456">Lyase</keyword>
<comment type="similarity">
    <text evidence="1">Belongs to the Gfa family.</text>
</comment>
<dbReference type="OrthoDB" id="406544at2759"/>
<name>A0A0D1XHW1_9PEZI</name>
<evidence type="ECO:0000256" key="2">
    <source>
        <dbReference type="ARBA" id="ARBA00022723"/>
    </source>
</evidence>
<reference evidence="6 7" key="1">
    <citation type="submission" date="2015-01" db="EMBL/GenBank/DDBJ databases">
        <title>The Genome Sequence of Ochroconis gallopava CBS43764.</title>
        <authorList>
            <consortium name="The Broad Institute Genomics Platform"/>
            <person name="Cuomo C."/>
            <person name="de Hoog S."/>
            <person name="Gorbushina A."/>
            <person name="Stielow B."/>
            <person name="Teixiera M."/>
            <person name="Abouelleil A."/>
            <person name="Chapman S.B."/>
            <person name="Priest M."/>
            <person name="Young S.K."/>
            <person name="Wortman J."/>
            <person name="Nusbaum C."/>
            <person name="Birren B."/>
        </authorList>
    </citation>
    <scope>NUCLEOTIDE SEQUENCE [LARGE SCALE GENOMIC DNA]</scope>
    <source>
        <strain evidence="6 7">CBS 43764</strain>
    </source>
</reference>
<feature type="domain" description="CENP-V/GFA" evidence="5">
    <location>
        <begin position="2"/>
        <end position="113"/>
    </location>
</feature>
<evidence type="ECO:0000313" key="7">
    <source>
        <dbReference type="Proteomes" id="UP000053259"/>
    </source>
</evidence>
<dbReference type="GeneID" id="27314664"/>
<keyword evidence="7" id="KW-1185">Reference proteome</keyword>